<dbReference type="EMBL" id="BLAY01000199">
    <property type="protein sequence ID" value="GET43102.1"/>
    <property type="molecule type" value="Genomic_DNA"/>
</dbReference>
<dbReference type="Proteomes" id="UP001050975">
    <property type="component" value="Unassembled WGS sequence"/>
</dbReference>
<evidence type="ECO:0000256" key="1">
    <source>
        <dbReference type="ARBA" id="ARBA00005651"/>
    </source>
</evidence>
<dbReference type="Pfam" id="PF03683">
    <property type="entry name" value="UPF0175"/>
    <property type="match status" value="1"/>
</dbReference>
<dbReference type="PANTHER" id="PTHR37525">
    <property type="entry name" value="UPF0175 PROTEIN SSL1255"/>
    <property type="match status" value="1"/>
</dbReference>
<comment type="similarity">
    <text evidence="1">Belongs to the UPF0175 family.</text>
</comment>
<dbReference type="AlphaFoldDB" id="A0AAV3XR88"/>
<proteinExistence type="inferred from homology"/>
<comment type="caution">
    <text evidence="2">The sequence shown here is derived from an EMBL/GenBank/DDBJ whole genome shotgun (WGS) entry which is preliminary data.</text>
</comment>
<evidence type="ECO:0000313" key="3">
    <source>
        <dbReference type="Proteomes" id="UP001050975"/>
    </source>
</evidence>
<reference evidence="2" key="1">
    <citation type="submission" date="2019-10" db="EMBL/GenBank/DDBJ databases">
        <title>Draft genome sequece of Microseira wollei NIES-4236.</title>
        <authorList>
            <person name="Yamaguchi H."/>
            <person name="Suzuki S."/>
            <person name="Kawachi M."/>
        </authorList>
    </citation>
    <scope>NUCLEOTIDE SEQUENCE</scope>
    <source>
        <strain evidence="2">NIES-4236</strain>
    </source>
</reference>
<dbReference type="InterPro" id="IPR005368">
    <property type="entry name" value="UPF0175"/>
</dbReference>
<evidence type="ECO:0000313" key="2">
    <source>
        <dbReference type="EMBL" id="GET43102.1"/>
    </source>
</evidence>
<name>A0AAV3XR88_9CYAN</name>
<accession>A0AAV3XR88</accession>
<keyword evidence="3" id="KW-1185">Reference proteome</keyword>
<dbReference type="PANTHER" id="PTHR37525:SF1">
    <property type="entry name" value="UPF0175 PROTEIN SSL1255"/>
    <property type="match status" value="1"/>
</dbReference>
<dbReference type="RefSeq" id="WP_226591566.1">
    <property type="nucleotide sequence ID" value="NZ_BLAY01000199.1"/>
</dbReference>
<protein>
    <submittedName>
        <fullName evidence="2">Uncharacterized protein</fullName>
    </submittedName>
</protein>
<organism evidence="2 3">
    <name type="scientific">Microseira wollei NIES-4236</name>
    <dbReference type="NCBI Taxonomy" id="2530354"/>
    <lineage>
        <taxon>Bacteria</taxon>
        <taxon>Bacillati</taxon>
        <taxon>Cyanobacteriota</taxon>
        <taxon>Cyanophyceae</taxon>
        <taxon>Oscillatoriophycideae</taxon>
        <taxon>Aerosakkonematales</taxon>
        <taxon>Aerosakkonemataceae</taxon>
        <taxon>Microseira</taxon>
    </lineage>
</organism>
<sequence>MSVTIPDDILTAAKMTAAELKREIAILLYQQHRISGGKARELADMNIIEFRRECARRGININYDVEDFQADLQTLKSLGRL</sequence>
<gene>
    <name evidence="2" type="ORF">MiSe_79230</name>
</gene>
<dbReference type="InterPro" id="IPR052264">
    <property type="entry name" value="UPF0175_domain"/>
</dbReference>